<reference evidence="2 3" key="1">
    <citation type="submission" date="2018-06" db="EMBL/GenBank/DDBJ databases">
        <authorList>
            <consortium name="Pathogen Informatics"/>
            <person name="Doyle S."/>
        </authorList>
    </citation>
    <scope>NUCLEOTIDE SEQUENCE [LARGE SCALE GENOMIC DNA]</scope>
    <source>
        <strain evidence="2 3">NCTC10283</strain>
    </source>
</reference>
<dbReference type="InterPro" id="IPR009706">
    <property type="entry name" value="DUF1287"/>
</dbReference>
<evidence type="ECO:0000256" key="1">
    <source>
        <dbReference type="SAM" id="MobiDB-lite"/>
    </source>
</evidence>
<feature type="region of interest" description="Disordered" evidence="1">
    <location>
        <begin position="20"/>
        <end position="68"/>
    </location>
</feature>
<organism evidence="2 3">
    <name type="scientific">Alysiella crassa</name>
    <dbReference type="NCBI Taxonomy" id="153491"/>
    <lineage>
        <taxon>Bacteria</taxon>
        <taxon>Pseudomonadati</taxon>
        <taxon>Pseudomonadota</taxon>
        <taxon>Betaproteobacteria</taxon>
        <taxon>Neisseriales</taxon>
        <taxon>Neisseriaceae</taxon>
        <taxon>Alysiella</taxon>
    </lineage>
</organism>
<proteinExistence type="predicted"/>
<keyword evidence="3" id="KW-1185">Reference proteome</keyword>
<dbReference type="STRING" id="1120980.GCA_000745955_01734"/>
<dbReference type="AlphaFoldDB" id="A0A376BLE5"/>
<name>A0A376BLE5_9NEIS</name>
<dbReference type="EMBL" id="UFSO01000002">
    <property type="protein sequence ID" value="SSY70597.1"/>
    <property type="molecule type" value="Genomic_DNA"/>
</dbReference>
<accession>A0A376BLE5</accession>
<dbReference type="RefSeq" id="WP_244773316.1">
    <property type="nucleotide sequence ID" value="NZ_CP091519.2"/>
</dbReference>
<evidence type="ECO:0000313" key="3">
    <source>
        <dbReference type="Proteomes" id="UP000254209"/>
    </source>
</evidence>
<dbReference type="Proteomes" id="UP000254209">
    <property type="component" value="Unassembled WGS sequence"/>
</dbReference>
<dbReference type="Pfam" id="PF06940">
    <property type="entry name" value="DUF1287"/>
    <property type="match status" value="1"/>
</dbReference>
<evidence type="ECO:0000313" key="2">
    <source>
        <dbReference type="EMBL" id="SSY70597.1"/>
    </source>
</evidence>
<protein>
    <submittedName>
        <fullName evidence="2">Uncharacterized protein conserved in bacteria</fullName>
    </submittedName>
</protein>
<dbReference type="PROSITE" id="PS51257">
    <property type="entry name" value="PROKAR_LIPOPROTEIN"/>
    <property type="match status" value="1"/>
</dbReference>
<sequence length="233" mass="26220">MRKILCIATALLISACGEQNQNTAPKQPPKAASSTRQPETVKPIPKTQQQPETISPLPHSPIPLTPSPQIVQSARNQIGKTVRYDPAYSTLKYPMGDVPMEKGVCTDVVIRALREQKMDLQQLVHQDMKKNFSVYPKRWGLKRPDPNIDHRRVLNLITFFTRQGWAVQQKGDFRAGDIVTWELNGNRLPHIGIVSDQKIGDTPLIIHNIGAGTQEENLLHKHTITGHFRLPVQ</sequence>
<gene>
    <name evidence="2" type="ORF">NCTC10283_00699</name>
</gene>